<name>D4BP94_BIFBR</name>
<protein>
    <submittedName>
        <fullName evidence="1">Uncharacterized protein</fullName>
    </submittedName>
</protein>
<comment type="caution">
    <text evidence="1">The sequence shown here is derived from an EMBL/GenBank/DDBJ whole genome shotgun (WGS) entry which is preliminary data.</text>
</comment>
<gene>
    <name evidence="1" type="ORF">BIFBRE_03902</name>
</gene>
<evidence type="ECO:0000313" key="2">
    <source>
        <dbReference type="Proteomes" id="UP000003191"/>
    </source>
</evidence>
<accession>D4BP94</accession>
<dbReference type="HOGENOM" id="CLU_3077236_0_0_11"/>
<dbReference type="AlphaFoldDB" id="D4BP94"/>
<sequence length="52" mass="5839">MPRGSFLHFLSARFAKPPANPITVHRKFTARGSESLACSIFSAIINYVDRMQ</sequence>
<proteinExistence type="predicted"/>
<evidence type="ECO:0000313" key="1">
    <source>
        <dbReference type="EMBL" id="EFE89481.1"/>
    </source>
</evidence>
<dbReference type="Proteomes" id="UP000003191">
    <property type="component" value="Unassembled WGS sequence"/>
</dbReference>
<reference evidence="1 2" key="1">
    <citation type="submission" date="2010-02" db="EMBL/GenBank/DDBJ databases">
        <authorList>
            <person name="Weinstock G."/>
            <person name="Sodergren E."/>
            <person name="Clifton S."/>
            <person name="Fulton L."/>
            <person name="Fulton B."/>
            <person name="Courtney L."/>
            <person name="Fronick C."/>
            <person name="Harrison M."/>
            <person name="Strong C."/>
            <person name="Farmer C."/>
            <person name="Delahaunty K."/>
            <person name="Markovic C."/>
            <person name="Hall O."/>
            <person name="Minx P."/>
            <person name="Tomlinson C."/>
            <person name="Mitreva M."/>
            <person name="Nelson J."/>
            <person name="Hou S."/>
            <person name="Wollam A."/>
            <person name="Pepin K.H."/>
            <person name="Johnson M."/>
            <person name="Bhonagiri V."/>
            <person name="Zhang X."/>
            <person name="Suruliraj S."/>
            <person name="Warren W."/>
            <person name="Chinwalla A."/>
            <person name="Mardis E.R."/>
            <person name="Wilson R.K."/>
        </authorList>
    </citation>
    <scope>NUCLEOTIDE SEQUENCE [LARGE SCALE GENOMIC DNA]</scope>
    <source>
        <strain evidence="1 2">DSM 20213</strain>
    </source>
</reference>
<organism evidence="1 2">
    <name type="scientific">Bifidobacterium breve DSM 20213 = JCM 1192</name>
    <dbReference type="NCBI Taxonomy" id="518634"/>
    <lineage>
        <taxon>Bacteria</taxon>
        <taxon>Bacillati</taxon>
        <taxon>Actinomycetota</taxon>
        <taxon>Actinomycetes</taxon>
        <taxon>Bifidobacteriales</taxon>
        <taxon>Bifidobacteriaceae</taxon>
        <taxon>Bifidobacterium</taxon>
    </lineage>
</organism>
<keyword evidence="2" id="KW-1185">Reference proteome</keyword>
<dbReference type="EMBL" id="ACCG02000009">
    <property type="protein sequence ID" value="EFE89481.1"/>
    <property type="molecule type" value="Genomic_DNA"/>
</dbReference>